<reference evidence="1 2" key="1">
    <citation type="submission" date="2021-06" db="EMBL/GenBank/DDBJ databases">
        <authorList>
            <person name="Kallberg Y."/>
            <person name="Tangrot J."/>
            <person name="Rosling A."/>
        </authorList>
    </citation>
    <scope>NUCLEOTIDE SEQUENCE [LARGE SCALE GENOMIC DNA]</scope>
    <source>
        <strain evidence="1 2">120-4 pot B 10/14</strain>
    </source>
</reference>
<sequence>MLYPEKQIYRRKEVAIGTNAILELKNLDNNEKKEHKAFSHFKKLEKTETVNKVNIPEVYQKEEVMPERSLYRNGNEIVSVVEERFQYDSSRVEKELRSGAQKENKLNCMTGFERLEKNKVINNDARNCKNRAKKPDKENRKKENKCKRCTKDSEKFEVKKLVETDNKITYGKDWETWIEKIIGIIKERGKCCNQKEVETDRMRRSIITQVWIIKIRKFQETVIQNRERVEEPTKETFDGIYEAECRMDYANGIKDSEDGRTRIK</sequence>
<proteinExistence type="predicted"/>
<organism evidence="1 2">
    <name type="scientific">Gigaspora margarita</name>
    <dbReference type="NCBI Taxonomy" id="4874"/>
    <lineage>
        <taxon>Eukaryota</taxon>
        <taxon>Fungi</taxon>
        <taxon>Fungi incertae sedis</taxon>
        <taxon>Mucoromycota</taxon>
        <taxon>Glomeromycotina</taxon>
        <taxon>Glomeromycetes</taxon>
        <taxon>Diversisporales</taxon>
        <taxon>Gigasporaceae</taxon>
        <taxon>Gigaspora</taxon>
    </lineage>
</organism>
<comment type="caution">
    <text evidence="1">The sequence shown here is derived from an EMBL/GenBank/DDBJ whole genome shotgun (WGS) entry which is preliminary data.</text>
</comment>
<feature type="non-terminal residue" evidence="1">
    <location>
        <position position="264"/>
    </location>
</feature>
<evidence type="ECO:0000313" key="1">
    <source>
        <dbReference type="EMBL" id="CAG8766294.1"/>
    </source>
</evidence>
<keyword evidence="2" id="KW-1185">Reference proteome</keyword>
<dbReference type="Proteomes" id="UP000789901">
    <property type="component" value="Unassembled WGS sequence"/>
</dbReference>
<protein>
    <submittedName>
        <fullName evidence="1">39477_t:CDS:1</fullName>
    </submittedName>
</protein>
<accession>A0ABN7VFL7</accession>
<evidence type="ECO:0000313" key="2">
    <source>
        <dbReference type="Proteomes" id="UP000789901"/>
    </source>
</evidence>
<name>A0ABN7VFL7_GIGMA</name>
<dbReference type="EMBL" id="CAJVQB010014087">
    <property type="protein sequence ID" value="CAG8766294.1"/>
    <property type="molecule type" value="Genomic_DNA"/>
</dbReference>
<gene>
    <name evidence="1" type="ORF">GMARGA_LOCUS18045</name>
</gene>